<dbReference type="AlphaFoldDB" id="A0AAP9DPT9"/>
<evidence type="ECO:0000313" key="1">
    <source>
        <dbReference type="EMBL" id="QDM12506.1"/>
    </source>
</evidence>
<name>A0AAP9DPT9_BACOV</name>
<gene>
    <name evidence="1" type="ORF">DYI28_02825</name>
</gene>
<protein>
    <submittedName>
        <fullName evidence="1">Uncharacterized protein</fullName>
    </submittedName>
</protein>
<organism evidence="1 2">
    <name type="scientific">Bacteroides ovatus</name>
    <dbReference type="NCBI Taxonomy" id="28116"/>
    <lineage>
        <taxon>Bacteria</taxon>
        <taxon>Pseudomonadati</taxon>
        <taxon>Bacteroidota</taxon>
        <taxon>Bacteroidia</taxon>
        <taxon>Bacteroidales</taxon>
        <taxon>Bacteroidaceae</taxon>
        <taxon>Bacteroides</taxon>
    </lineage>
</organism>
<proteinExistence type="predicted"/>
<dbReference type="EMBL" id="CP041395">
    <property type="protein sequence ID" value="QDM12506.1"/>
    <property type="molecule type" value="Genomic_DNA"/>
</dbReference>
<evidence type="ECO:0000313" key="2">
    <source>
        <dbReference type="Proteomes" id="UP000318823"/>
    </source>
</evidence>
<accession>A0AAP9DPT9</accession>
<reference evidence="2" key="1">
    <citation type="journal article" date="2018" name="J. Anim. Genet.">
        <title>Acquired interbacterial defense systems protect against interspecies antagonism in the human gut microbiome.</title>
        <authorList>
            <person name="Ross B.D."/>
            <person name="Verster A.J."/>
            <person name="Radey M.C."/>
            <person name="Schmidtke D.T."/>
            <person name="Pope C.E."/>
            <person name="Hoffman L.R."/>
            <person name="Hajjar A."/>
            <person name="Peterson S.B."/>
            <person name="Borenstein E."/>
            <person name="Mougous J."/>
        </authorList>
    </citation>
    <scope>NUCLEOTIDE SEQUENCE [LARGE SCALE GENOMIC DNA]</scope>
    <source>
        <strain evidence="2">3725 D1 iv</strain>
    </source>
</reference>
<dbReference type="Proteomes" id="UP000318823">
    <property type="component" value="Chromosome"/>
</dbReference>
<sequence length="81" mass="9410">MNKGIDMEQRIFLLAIKKSKKRVGTTYCIGVHRLGTSNMEFILGETDNDREYVRGDEVSYVYNADYTENLQNALDWLNNTK</sequence>